<evidence type="ECO:0000256" key="1">
    <source>
        <dbReference type="SAM" id="SignalP"/>
    </source>
</evidence>
<reference evidence="2" key="1">
    <citation type="submission" date="2020-05" db="EMBL/GenBank/DDBJ databases">
        <title>Mycena genomes resolve the evolution of fungal bioluminescence.</title>
        <authorList>
            <person name="Tsai I.J."/>
        </authorList>
    </citation>
    <scope>NUCLEOTIDE SEQUENCE</scope>
    <source>
        <strain evidence="2">CCC161011</strain>
    </source>
</reference>
<proteinExistence type="predicted"/>
<gene>
    <name evidence="2" type="ORF">MVEN_01827600</name>
</gene>
<accession>A0A8H7CNE3</accession>
<comment type="caution">
    <text evidence="2">The sequence shown here is derived from an EMBL/GenBank/DDBJ whole genome shotgun (WGS) entry which is preliminary data.</text>
</comment>
<name>A0A8H7CNE3_9AGAR</name>
<feature type="chain" id="PRO_5034167898" evidence="1">
    <location>
        <begin position="20"/>
        <end position="144"/>
    </location>
</feature>
<dbReference type="EMBL" id="JACAZI010000017">
    <property type="protein sequence ID" value="KAF7342386.1"/>
    <property type="molecule type" value="Genomic_DNA"/>
</dbReference>
<dbReference type="AlphaFoldDB" id="A0A8H7CNE3"/>
<keyword evidence="1" id="KW-0732">Signal</keyword>
<evidence type="ECO:0000313" key="2">
    <source>
        <dbReference type="EMBL" id="KAF7342386.1"/>
    </source>
</evidence>
<keyword evidence="3" id="KW-1185">Reference proteome</keyword>
<evidence type="ECO:0000313" key="3">
    <source>
        <dbReference type="Proteomes" id="UP000620124"/>
    </source>
</evidence>
<feature type="signal peptide" evidence="1">
    <location>
        <begin position="1"/>
        <end position="19"/>
    </location>
</feature>
<dbReference type="Proteomes" id="UP000620124">
    <property type="component" value="Unassembled WGS sequence"/>
</dbReference>
<sequence length="144" mass="14402">MARIFSLFLALVIASASVAAPVEQRQVGDLSCNIDRFKIVTGLISAGSAIGKIDTTDPDTATAVAAAQAGLKAAGDSIKDIALALVTGKTAPADARTGVSQGLNDTRSALDSITNTAVSDSVAAAQSKVQAAIDDGNDVIADCK</sequence>
<protein>
    <submittedName>
        <fullName evidence="2">Uncharacterized protein</fullName>
    </submittedName>
</protein>
<dbReference type="OrthoDB" id="3178264at2759"/>
<organism evidence="2 3">
    <name type="scientific">Mycena venus</name>
    <dbReference type="NCBI Taxonomy" id="2733690"/>
    <lineage>
        <taxon>Eukaryota</taxon>
        <taxon>Fungi</taxon>
        <taxon>Dikarya</taxon>
        <taxon>Basidiomycota</taxon>
        <taxon>Agaricomycotina</taxon>
        <taxon>Agaricomycetes</taxon>
        <taxon>Agaricomycetidae</taxon>
        <taxon>Agaricales</taxon>
        <taxon>Marasmiineae</taxon>
        <taxon>Mycenaceae</taxon>
        <taxon>Mycena</taxon>
    </lineage>
</organism>